<dbReference type="InterPro" id="IPR038763">
    <property type="entry name" value="DHH_sf"/>
</dbReference>
<reference evidence="11 12" key="1">
    <citation type="journal article" date="2015" name="Genome Announc.">
        <title>Expanding the biotechnology potential of lactobacilli through comparative genomics of 213 strains and associated genera.</title>
        <authorList>
            <person name="Sun Z."/>
            <person name="Harris H.M."/>
            <person name="McCann A."/>
            <person name="Guo C."/>
            <person name="Argimon S."/>
            <person name="Zhang W."/>
            <person name="Yang X."/>
            <person name="Jeffery I.B."/>
            <person name="Cooney J.C."/>
            <person name="Kagawa T.F."/>
            <person name="Liu W."/>
            <person name="Song Y."/>
            <person name="Salvetti E."/>
            <person name="Wrobel A."/>
            <person name="Rasinkangas P."/>
            <person name="Parkhill J."/>
            <person name="Rea M.C."/>
            <person name="O'Sullivan O."/>
            <person name="Ritari J."/>
            <person name="Douillard F.P."/>
            <person name="Paul Ross R."/>
            <person name="Yang R."/>
            <person name="Briner A.E."/>
            <person name="Felis G.E."/>
            <person name="de Vos W.M."/>
            <person name="Barrangou R."/>
            <person name="Klaenhammer T.R."/>
            <person name="Caufield P.W."/>
            <person name="Cui Y."/>
            <person name="Zhang H."/>
            <person name="O'Toole P.W."/>
        </authorList>
    </citation>
    <scope>NUCLEOTIDE SEQUENCE [LARGE SCALE GENOMIC DNA]</scope>
    <source>
        <strain evidence="11 12">DSM 18793</strain>
    </source>
</reference>
<dbReference type="AlphaFoldDB" id="A0A0R1UUT2"/>
<keyword evidence="6" id="KW-0175">Coiled coil</keyword>
<evidence type="ECO:0000259" key="7">
    <source>
        <dbReference type="Pfam" id="PF01368"/>
    </source>
</evidence>
<dbReference type="STRING" id="417373.GCA_001570685_01498"/>
<dbReference type="Gene3D" id="3.10.310.30">
    <property type="match status" value="1"/>
</dbReference>
<evidence type="ECO:0000256" key="5">
    <source>
        <dbReference type="ARBA" id="ARBA00022839"/>
    </source>
</evidence>
<dbReference type="PANTHER" id="PTHR30255">
    <property type="entry name" value="SINGLE-STRANDED-DNA-SPECIFIC EXONUCLEASE RECJ"/>
    <property type="match status" value="1"/>
</dbReference>
<dbReference type="InterPro" id="IPR004610">
    <property type="entry name" value="RecJ"/>
</dbReference>
<evidence type="ECO:0000313" key="12">
    <source>
        <dbReference type="Proteomes" id="UP000051084"/>
    </source>
</evidence>
<evidence type="ECO:0000259" key="9">
    <source>
        <dbReference type="Pfam" id="PF10141"/>
    </source>
</evidence>
<dbReference type="Pfam" id="PF01368">
    <property type="entry name" value="DHH"/>
    <property type="match status" value="1"/>
</dbReference>
<organism evidence="11 12">
    <name type="scientific">Limosilactobacillus equigenerosi DSM 18793 = JCM 14505</name>
    <dbReference type="NCBI Taxonomy" id="1423742"/>
    <lineage>
        <taxon>Bacteria</taxon>
        <taxon>Bacillati</taxon>
        <taxon>Bacillota</taxon>
        <taxon>Bacilli</taxon>
        <taxon>Lactobacillales</taxon>
        <taxon>Lactobacillaceae</taxon>
        <taxon>Limosilactobacillus</taxon>
    </lineage>
</organism>
<dbReference type="GO" id="GO:0003676">
    <property type="term" value="F:nucleic acid binding"/>
    <property type="evidence" value="ECO:0007669"/>
    <property type="project" value="InterPro"/>
</dbReference>
<feature type="domain" description="RecJ OB" evidence="10">
    <location>
        <begin position="457"/>
        <end position="558"/>
    </location>
</feature>
<dbReference type="InterPro" id="IPR051673">
    <property type="entry name" value="SSDNA_exonuclease_RecJ"/>
</dbReference>
<gene>
    <name evidence="11" type="ORF">FC21_GL001252</name>
</gene>
<accession>A0A0R1UUT2</accession>
<dbReference type="Proteomes" id="UP000051084">
    <property type="component" value="Unassembled WGS sequence"/>
</dbReference>
<feature type="domain" description="DHHA1" evidence="8">
    <location>
        <begin position="351"/>
        <end position="439"/>
    </location>
</feature>
<dbReference type="PANTHER" id="PTHR30255:SF2">
    <property type="entry name" value="SINGLE-STRANDED-DNA-SPECIFIC EXONUCLEASE RECJ"/>
    <property type="match status" value="1"/>
</dbReference>
<feature type="domain" description="Single-stranded-DNA-specific exonuclease RecJ C-terminal" evidence="9">
    <location>
        <begin position="567"/>
        <end position="751"/>
    </location>
</feature>
<dbReference type="InterPro" id="IPR003156">
    <property type="entry name" value="DHHA1_dom"/>
</dbReference>
<dbReference type="Pfam" id="PF10141">
    <property type="entry name" value="ssDNA-exonuc_C"/>
    <property type="match status" value="1"/>
</dbReference>
<name>A0A0R1UUT2_9LACO</name>
<evidence type="ECO:0000259" key="8">
    <source>
        <dbReference type="Pfam" id="PF02272"/>
    </source>
</evidence>
<evidence type="ECO:0000256" key="3">
    <source>
        <dbReference type="ARBA" id="ARBA00022722"/>
    </source>
</evidence>
<dbReference type="Pfam" id="PF17768">
    <property type="entry name" value="RecJ_OB"/>
    <property type="match status" value="1"/>
</dbReference>
<keyword evidence="12" id="KW-1185">Reference proteome</keyword>
<dbReference type="NCBIfam" id="TIGR00644">
    <property type="entry name" value="recJ"/>
    <property type="match status" value="1"/>
</dbReference>
<dbReference type="GO" id="GO:0006281">
    <property type="term" value="P:DNA repair"/>
    <property type="evidence" value="ECO:0007669"/>
    <property type="project" value="InterPro"/>
</dbReference>
<feature type="coiled-coil region" evidence="6">
    <location>
        <begin position="309"/>
        <end position="336"/>
    </location>
</feature>
<dbReference type="InterPro" id="IPR041122">
    <property type="entry name" value="RecJ_OB"/>
</dbReference>
<comment type="caution">
    <text evidence="11">The sequence shown here is derived from an EMBL/GenBank/DDBJ whole genome shotgun (WGS) entry which is preliminary data.</text>
</comment>
<dbReference type="OrthoDB" id="9809852at2"/>
<dbReference type="Gene3D" id="3.90.1640.30">
    <property type="match status" value="1"/>
</dbReference>
<dbReference type="GO" id="GO:0006310">
    <property type="term" value="P:DNA recombination"/>
    <property type="evidence" value="ECO:0007669"/>
    <property type="project" value="InterPro"/>
</dbReference>
<dbReference type="Pfam" id="PF02272">
    <property type="entry name" value="DHHA1"/>
    <property type="match status" value="1"/>
</dbReference>
<evidence type="ECO:0000256" key="4">
    <source>
        <dbReference type="ARBA" id="ARBA00022801"/>
    </source>
</evidence>
<evidence type="ECO:0000256" key="1">
    <source>
        <dbReference type="ARBA" id="ARBA00005915"/>
    </source>
</evidence>
<evidence type="ECO:0000256" key="2">
    <source>
        <dbReference type="ARBA" id="ARBA00019841"/>
    </source>
</evidence>
<dbReference type="InterPro" id="IPR018779">
    <property type="entry name" value="RecJ_C"/>
</dbReference>
<protein>
    <recommendedName>
        <fullName evidence="2">Single-stranded-DNA-specific exonuclease RecJ</fullName>
    </recommendedName>
</protein>
<dbReference type="RefSeq" id="WP_056995573.1">
    <property type="nucleotide sequence ID" value="NZ_AZGC01000029.1"/>
</dbReference>
<dbReference type="EMBL" id="AZGC01000029">
    <property type="protein sequence ID" value="KRL94786.1"/>
    <property type="molecule type" value="Genomic_DNA"/>
</dbReference>
<comment type="similarity">
    <text evidence="1">Belongs to the RecJ family.</text>
</comment>
<dbReference type="GO" id="GO:0008409">
    <property type="term" value="F:5'-3' exonuclease activity"/>
    <property type="evidence" value="ECO:0007669"/>
    <property type="project" value="InterPro"/>
</dbReference>
<evidence type="ECO:0000256" key="6">
    <source>
        <dbReference type="SAM" id="Coils"/>
    </source>
</evidence>
<evidence type="ECO:0000313" key="11">
    <source>
        <dbReference type="EMBL" id="KRL94786.1"/>
    </source>
</evidence>
<proteinExistence type="inferred from homology"/>
<feature type="domain" description="DDH" evidence="7">
    <location>
        <begin position="84"/>
        <end position="227"/>
    </location>
</feature>
<dbReference type="PATRIC" id="fig|1423742.4.peg.1298"/>
<keyword evidence="3" id="KW-0540">Nuclease</keyword>
<dbReference type="SUPFAM" id="SSF64182">
    <property type="entry name" value="DHH phosphoesterases"/>
    <property type="match status" value="1"/>
</dbReference>
<dbReference type="InterPro" id="IPR001667">
    <property type="entry name" value="DDH_dom"/>
</dbReference>
<sequence length="769" mass="83256">MHNPKYQWQTLPPVDKQNLVAEISDQCQLPVALANLLVARGIDSLTAAQHFLKPQLQDIADPHGLHDIDAAVERLEMAVANGEKITIYGDYDVDGLTSTALMYEVLTGIGAEVNYYIPNRFTDGYGPNLAAYQRLIEQGTQLILTVDNGISGKDEIAAVKAQGIDVVVTDHHSIPAALPVDVPIVHPQYPGSEYPGGDLSGVGVAFKVAWALLEEFPTEVLDLVAMGELADLVDVTGENRALIKLGLQQLQTGMRPGVTELLKLAKVKLAEVDEQTIGFQLAPRLNALGRLGDANLGVELLTSFDDEQVVALAQQVDAANQERQRIVKELNQQADAQAQTPANQARQTLVINGDGWHQGVLGIVASHVVATTGKPTIVLGSEDGQLAKGSGRGVAGFDLFQALDQHRDLMTSFGGHTMACGLSLPVANLDQLAQALEQASQAQGFDATQTPALTVAATLPMASVTADLVTQIQRLAPFGPGNEEPVFEIGPATVSQSLLIGQDKRHTKLQLAAATPVDVLAFNEPKLAPEVPVESTVKVVGTLALNRWQGRVTPQIFYTDLATTGVQITDARTRQLVPKMFQSTATYVVFDDRLRENIDGNAAGQVVSPTTLTATEIVDQQIIIVDCPPQASQLQQLLPQLAAASEVVFWLYTHHQALSTFPPRSQFVGLYQFFQQVQVINVNQQLPAVAAQLHLPQDQIIFMIQVFIEAGFVIIKDGFLKIVSAPMHQDITATNRYQVQVAMQSLYQQLLGLPGHQFMRQVQTWLNHG</sequence>
<evidence type="ECO:0000259" key="10">
    <source>
        <dbReference type="Pfam" id="PF17768"/>
    </source>
</evidence>
<keyword evidence="4" id="KW-0378">Hydrolase</keyword>
<keyword evidence="5 11" id="KW-0269">Exonuclease</keyword>